<feature type="region of interest" description="Disordered" evidence="13">
    <location>
        <begin position="612"/>
        <end position="663"/>
    </location>
</feature>
<feature type="coiled-coil region" evidence="12">
    <location>
        <begin position="1845"/>
        <end position="1872"/>
    </location>
</feature>
<dbReference type="Pfam" id="PF00595">
    <property type="entry name" value="PDZ"/>
    <property type="match status" value="1"/>
</dbReference>
<evidence type="ECO:0000313" key="20">
    <source>
        <dbReference type="Proteomes" id="UP001107558"/>
    </source>
</evidence>
<dbReference type="SMART" id="SM00228">
    <property type="entry name" value="PDZ"/>
    <property type="match status" value="1"/>
</dbReference>
<dbReference type="InterPro" id="IPR011993">
    <property type="entry name" value="PH-like_dom_sf"/>
</dbReference>
<feature type="compositionally biased region" description="Low complexity" evidence="13">
    <location>
        <begin position="127"/>
        <end position="157"/>
    </location>
</feature>
<comment type="caution">
    <text evidence="19">The sequence shown here is derived from an EMBL/GenBank/DDBJ whole genome shotgun (WGS) entry which is preliminary data.</text>
</comment>
<feature type="compositionally biased region" description="Acidic residues" evidence="13">
    <location>
        <begin position="1608"/>
        <end position="1622"/>
    </location>
</feature>
<feature type="domain" description="C2H2-type" evidence="18">
    <location>
        <begin position="39"/>
        <end position="67"/>
    </location>
</feature>
<evidence type="ECO:0000256" key="1">
    <source>
        <dbReference type="ARBA" id="ARBA00004370"/>
    </source>
</evidence>
<dbReference type="GO" id="GO:0016020">
    <property type="term" value="C:membrane"/>
    <property type="evidence" value="ECO:0007669"/>
    <property type="project" value="UniProtKB-SubCell"/>
</dbReference>
<dbReference type="SUPFAM" id="SSF48065">
    <property type="entry name" value="DBL homology domain (DH-domain)"/>
    <property type="match status" value="1"/>
</dbReference>
<dbReference type="PROSITE" id="PS50003">
    <property type="entry name" value="PH_DOMAIN"/>
    <property type="match status" value="1"/>
</dbReference>
<feature type="compositionally biased region" description="Low complexity" evidence="13">
    <location>
        <begin position="427"/>
        <end position="451"/>
    </location>
</feature>
<organism evidence="19 20">
    <name type="scientific">Polypedilum vanderplanki</name>
    <name type="common">Sleeping chironomid midge</name>
    <dbReference type="NCBI Taxonomy" id="319348"/>
    <lineage>
        <taxon>Eukaryota</taxon>
        <taxon>Metazoa</taxon>
        <taxon>Ecdysozoa</taxon>
        <taxon>Arthropoda</taxon>
        <taxon>Hexapoda</taxon>
        <taxon>Insecta</taxon>
        <taxon>Pterygota</taxon>
        <taxon>Neoptera</taxon>
        <taxon>Endopterygota</taxon>
        <taxon>Diptera</taxon>
        <taxon>Nematocera</taxon>
        <taxon>Chironomoidea</taxon>
        <taxon>Chironomidae</taxon>
        <taxon>Chironominae</taxon>
        <taxon>Polypedilum</taxon>
        <taxon>Polypedilum</taxon>
    </lineage>
</organism>
<feature type="domain" description="PH" evidence="14">
    <location>
        <begin position="1446"/>
        <end position="1554"/>
    </location>
</feature>
<feature type="compositionally biased region" description="Pro residues" evidence="13">
    <location>
        <begin position="1568"/>
        <end position="1578"/>
    </location>
</feature>
<evidence type="ECO:0000256" key="3">
    <source>
        <dbReference type="ARBA" id="ARBA00022468"/>
    </source>
</evidence>
<evidence type="ECO:0000256" key="5">
    <source>
        <dbReference type="ARBA" id="ARBA00022553"/>
    </source>
</evidence>
<proteinExistence type="predicted"/>
<keyword evidence="4" id="KW-0963">Cytoplasm</keyword>
<evidence type="ECO:0000256" key="4">
    <source>
        <dbReference type="ARBA" id="ARBA00022490"/>
    </source>
</evidence>
<dbReference type="InterPro" id="IPR041020">
    <property type="entry name" value="PH_16"/>
</dbReference>
<dbReference type="OrthoDB" id="2272012at2759"/>
<dbReference type="PANTHER" id="PTHR45872">
    <property type="entry name" value="RHO GUANINE NUCLEOTIDE EXCHANGE FACTOR 2, ISOFORM D"/>
    <property type="match status" value="1"/>
</dbReference>
<accession>A0A9J6BC55</accession>
<dbReference type="Gene3D" id="3.30.60.20">
    <property type="match status" value="1"/>
</dbReference>
<dbReference type="PROSITE" id="PS50010">
    <property type="entry name" value="DH_2"/>
    <property type="match status" value="1"/>
</dbReference>
<feature type="compositionally biased region" description="Polar residues" evidence="13">
    <location>
        <begin position="1169"/>
        <end position="1178"/>
    </location>
</feature>
<evidence type="ECO:0000256" key="11">
    <source>
        <dbReference type="PROSITE-ProRule" id="PRU00042"/>
    </source>
</evidence>
<dbReference type="InterPro" id="IPR046349">
    <property type="entry name" value="C1-like_sf"/>
</dbReference>
<dbReference type="SUPFAM" id="SSF57889">
    <property type="entry name" value="Cysteine-rich domain"/>
    <property type="match status" value="1"/>
</dbReference>
<feature type="compositionally biased region" description="Polar residues" evidence="13">
    <location>
        <begin position="479"/>
        <end position="490"/>
    </location>
</feature>
<sequence>MSRFHLERRFTCECCAFSFKYRAELVQHQQSQHSDECNEECKTCGKKFKNRRKLRRHVRNMHEVSEKVFTCDECGKISKNKKSHVTHLRVHSDKNNYSCMYCPRTFKHSSGFTYHIRTHTEKSNDRSQQSNGTSSPSSPQPPSSLNSSKKSSENGSNHQRQRSGKLLLENLNITSSNGSERPKPQILELVINKDKYGYGMKVSGENPVFVDSVKEGGAAFRAGLHAADMILRVNGHNVRYSTHAEVVQLMKATQNVELTVQRNARNFALPLGGSNSPVIIGATTPNTPTPTSQRNSITAPLPVDHNKRMEVEFTKMHTLFMMLEQEKKNLEKLRENESQNGNEIVRAEANIRTLQEQLKQWTGDASNFNIANTSSITTPSTKITTTPTTTASQHFLARLPRSLSQLNLGSKRKSTNSNEAPRPSVPSPSSSSSSNTPISSPSHQQQQQQQQKPKVRHQHPTVTADVPPPLPQRNIPRKGSTTGTQISDLDSSLMAKSAVTASPNISGGSKKKSKQKAYSDPKMSSEMMLQMEAASYPPPLPPRTTPTGDVFGQPIVNKDSSDGISPTIDGRPLPNSCATQMHFPLITTSVAVRDGMMPPGMLNFHSFDQSVMNTSSSSLPPELSGAVGVKSSKKHHRNVSNPDISPPGTPPPPYQQQHQIQAAQTNIEQRDILAFECDNETDEELLGEDDGIFRSISMLTDPEHSAYLVVFLNFVISNSKPSAILFYLITDLYKKGNVKDMRKWAYEIHSTFLVPTAPLSFFPTDNDNLCETLARDIDDKLAQTKNYQPTDRSGSGQDFEMAGILRTVFQKARSKARDLINRQMEEFQEKRTAGLGTMYGPSASELAAARKNKATEQKIVEDFLMPKLQQMLEDTENAPENDEKMALASALSTVVHKIFLPRGANAPNTERIHHYVTREKSFKSRLISKNRKAVVRGHHLSLRQYYETTHCNHCGNLIWGVAPQGYSCNDCGLNVHRNCAKLLEETCPGPVNVPVDKFTKFMDKIREKGHGIQNAAKKPDEDVVPWDDALPSDRSASFSARPRGDTQFQRLNQQTSNSTSQLQSQDLSQTDFAHGSNSTITSSAGGSSGGIAGSPQTHTSMEGFGDHTSTPNDGSKQRGKQKSSQPNARSESYKECSPKRSRTNRPKSDPSLYEDDAPSPLDQGHDDTLNSSSVTNTPGKPIPGTSLDSSSASSEDESFSRDPDATCFAPEIFQQLTDAEKKRQEIINELFETEKNHVKILKVLHNVFMVPLEQSKAMTSELIQLVFPPSLLVLKDWHNNFEAALKQRWKEHNSIIKEVGDCLNVFDGPSGETLKEHAARFCARQQIALEVLKERRKKDENLQRGLIKAESHKACRRLQLKDLLPAVLQRLTKYPLLFERLQKCSEGTDAESIKRALDASKAILDYVNQAVRIAEELRSIQKKLDKSSYEKEAPNEFKNLDLTNYKLIHDGFLTIKKGTIQLRVLLFENMIVLLQKQDDKYLMKSFANPTGIGDNAMVSPITKICNTIVRLNAVDNRAFFLINQSDQNSQMLELTAPSQSESEVWIRKITEAAEKANHLKKVQSKPLPAVPVPPPPPTLEETPENLLNSPPEDNEQQPKEPEAKEPEPPEPETEPQEPEDDPNAIQTTQPCQLIQPTEISIEAQEVQEASRVVTPEESLRRHGDVIQSSVGEMQRIICELNRVPQEHFTEIADIAAQPEAQSDLADLALAAFAQSKFLVECLKSALINGTVSPPLSSVTGAPALCDNCVTVENPIEIKSNVNEINNIDMENDGDNLYCEIEPLKDEANSAAAAVTNKVSHMEINDTYSGSVCGADLKKNGSIKIDKIAASITTLNSLVSQLTIKIAERDHERDMYRRENQRLRQQLQMIQDEEIVGNAVNDLEIDVIEEGDDGLNQPEQ</sequence>
<dbReference type="InterPro" id="IPR036236">
    <property type="entry name" value="Znf_C2H2_sf"/>
</dbReference>
<dbReference type="PROSITE" id="PS50106">
    <property type="entry name" value="PDZ"/>
    <property type="match status" value="1"/>
</dbReference>
<dbReference type="InterPro" id="IPR036305">
    <property type="entry name" value="RGS_sf"/>
</dbReference>
<evidence type="ECO:0000259" key="18">
    <source>
        <dbReference type="PROSITE" id="PS50157"/>
    </source>
</evidence>
<keyword evidence="5" id="KW-0597">Phosphoprotein</keyword>
<dbReference type="CDD" id="cd13329">
    <property type="entry name" value="PH_RhoGEF"/>
    <property type="match status" value="1"/>
</dbReference>
<keyword evidence="11" id="KW-0863">Zinc-finger</keyword>
<keyword evidence="20" id="KW-1185">Reference proteome</keyword>
<reference evidence="19" key="1">
    <citation type="submission" date="2021-03" db="EMBL/GenBank/DDBJ databases">
        <title>Chromosome level genome of the anhydrobiotic midge Polypedilum vanderplanki.</title>
        <authorList>
            <person name="Yoshida Y."/>
            <person name="Kikawada T."/>
            <person name="Gusev O."/>
        </authorList>
    </citation>
    <scope>NUCLEOTIDE SEQUENCE</scope>
    <source>
        <strain evidence="19">NIAS01</strain>
        <tissue evidence="19">Whole body or cell culture</tissue>
    </source>
</reference>
<dbReference type="Pfam" id="PF00130">
    <property type="entry name" value="C1_1"/>
    <property type="match status" value="1"/>
</dbReference>
<evidence type="ECO:0000259" key="15">
    <source>
        <dbReference type="PROSITE" id="PS50010"/>
    </source>
</evidence>
<dbReference type="SMART" id="SM00109">
    <property type="entry name" value="C1"/>
    <property type="match status" value="1"/>
</dbReference>
<dbReference type="SUPFAM" id="SSF50156">
    <property type="entry name" value="PDZ domain-like"/>
    <property type="match status" value="1"/>
</dbReference>
<evidence type="ECO:0000256" key="12">
    <source>
        <dbReference type="SAM" id="Coils"/>
    </source>
</evidence>
<dbReference type="SUPFAM" id="SSF50729">
    <property type="entry name" value="PH domain-like"/>
    <property type="match status" value="1"/>
</dbReference>
<evidence type="ECO:0000256" key="7">
    <source>
        <dbReference type="ARBA" id="ARBA00022723"/>
    </source>
</evidence>
<evidence type="ECO:0000256" key="2">
    <source>
        <dbReference type="ARBA" id="ARBA00004496"/>
    </source>
</evidence>
<evidence type="ECO:0000256" key="10">
    <source>
        <dbReference type="ARBA" id="ARBA00023136"/>
    </source>
</evidence>
<gene>
    <name evidence="19" type="ORF">PVAND_015268</name>
</gene>
<feature type="compositionally biased region" description="Low complexity" evidence="13">
    <location>
        <begin position="373"/>
        <end position="390"/>
    </location>
</feature>
<evidence type="ECO:0000259" key="14">
    <source>
        <dbReference type="PROSITE" id="PS50003"/>
    </source>
</evidence>
<comment type="subcellular location">
    <subcellularLocation>
        <location evidence="2">Cytoplasm</location>
    </subcellularLocation>
    <subcellularLocation>
        <location evidence="1">Membrane</location>
    </subcellularLocation>
</comment>
<feature type="compositionally biased region" description="Pro residues" evidence="13">
    <location>
        <begin position="644"/>
        <end position="654"/>
    </location>
</feature>
<keyword evidence="6" id="KW-0344">Guanine-nucleotide releasing factor</keyword>
<dbReference type="SUPFAM" id="SSF57667">
    <property type="entry name" value="beta-beta-alpha zinc fingers"/>
    <property type="match status" value="2"/>
</dbReference>
<dbReference type="InterPro" id="IPR013087">
    <property type="entry name" value="Znf_C2H2_type"/>
</dbReference>
<dbReference type="PROSITE" id="PS00028">
    <property type="entry name" value="ZINC_FINGER_C2H2_1"/>
    <property type="match status" value="3"/>
</dbReference>
<dbReference type="GO" id="GO:0005085">
    <property type="term" value="F:guanyl-nucleotide exchange factor activity"/>
    <property type="evidence" value="ECO:0007669"/>
    <property type="project" value="UniProtKB-KW"/>
</dbReference>
<dbReference type="Gene3D" id="1.20.900.10">
    <property type="entry name" value="Dbl homology (DH) domain"/>
    <property type="match status" value="1"/>
</dbReference>
<evidence type="ECO:0000313" key="19">
    <source>
        <dbReference type="EMBL" id="KAG5667282.1"/>
    </source>
</evidence>
<dbReference type="Gene3D" id="2.30.42.10">
    <property type="match status" value="1"/>
</dbReference>
<feature type="domain" description="PDZ" evidence="17">
    <location>
        <begin position="188"/>
        <end position="253"/>
    </location>
</feature>
<feature type="domain" description="C2H2-type" evidence="18">
    <location>
        <begin position="97"/>
        <end position="124"/>
    </location>
</feature>
<dbReference type="PROSITE" id="PS50157">
    <property type="entry name" value="ZINC_FINGER_C2H2_2"/>
    <property type="match status" value="4"/>
</dbReference>
<dbReference type="InterPro" id="IPR015212">
    <property type="entry name" value="RGS-like_dom"/>
</dbReference>
<name>A0A9J6BC55_POLVA</name>
<dbReference type="SUPFAM" id="SSF48097">
    <property type="entry name" value="Regulator of G-protein signaling, RGS"/>
    <property type="match status" value="1"/>
</dbReference>
<keyword evidence="7" id="KW-0479">Metal-binding</keyword>
<keyword evidence="8" id="KW-0862">Zinc</keyword>
<dbReference type="Pfam" id="PF17838">
    <property type="entry name" value="PH_16"/>
    <property type="match status" value="1"/>
</dbReference>
<dbReference type="GO" id="GO:0007186">
    <property type="term" value="P:G protein-coupled receptor signaling pathway"/>
    <property type="evidence" value="ECO:0007669"/>
    <property type="project" value="TreeGrafter"/>
</dbReference>
<evidence type="ECO:0000256" key="8">
    <source>
        <dbReference type="ARBA" id="ARBA00022833"/>
    </source>
</evidence>
<feature type="region of interest" description="Disordered" evidence="13">
    <location>
        <begin position="409"/>
        <end position="523"/>
    </location>
</feature>
<feature type="domain" description="DH" evidence="15">
    <location>
        <begin position="1222"/>
        <end position="1410"/>
    </location>
</feature>
<feature type="coiled-coil region" evidence="12">
    <location>
        <begin position="316"/>
        <end position="364"/>
    </location>
</feature>
<dbReference type="PANTHER" id="PTHR45872:SF2">
    <property type="entry name" value="RHO GUANINE NUCLEOTIDE EXCHANGE FACTOR 2, ISOFORM D"/>
    <property type="match status" value="1"/>
</dbReference>
<feature type="region of interest" description="Disordered" evidence="13">
    <location>
        <begin position="1010"/>
        <end position="1204"/>
    </location>
</feature>
<feature type="region of interest" description="Disordered" evidence="13">
    <location>
        <begin position="369"/>
        <end position="391"/>
    </location>
</feature>
<evidence type="ECO:0000256" key="6">
    <source>
        <dbReference type="ARBA" id="ARBA00022658"/>
    </source>
</evidence>
<evidence type="ECO:0000256" key="13">
    <source>
        <dbReference type="SAM" id="MobiDB-lite"/>
    </source>
</evidence>
<feature type="domain" description="Phorbol-ester/DAG-type" evidence="16">
    <location>
        <begin position="937"/>
        <end position="987"/>
    </location>
</feature>
<feature type="region of interest" description="Disordered" evidence="13">
    <location>
        <begin position="1559"/>
        <end position="1625"/>
    </location>
</feature>
<dbReference type="GO" id="GO:0008270">
    <property type="term" value="F:zinc ion binding"/>
    <property type="evidence" value="ECO:0007669"/>
    <property type="project" value="UniProtKB-KW"/>
</dbReference>
<feature type="compositionally biased region" description="Low complexity" evidence="13">
    <location>
        <begin position="1051"/>
        <end position="1085"/>
    </location>
</feature>
<dbReference type="Gene3D" id="3.30.160.60">
    <property type="entry name" value="Classic Zinc Finger"/>
    <property type="match status" value="2"/>
</dbReference>
<dbReference type="CDD" id="cd00160">
    <property type="entry name" value="RhoGEF"/>
    <property type="match status" value="1"/>
</dbReference>
<dbReference type="InterPro" id="IPR001478">
    <property type="entry name" value="PDZ"/>
</dbReference>
<dbReference type="GO" id="GO:0005096">
    <property type="term" value="F:GTPase activator activity"/>
    <property type="evidence" value="ECO:0007669"/>
    <property type="project" value="UniProtKB-KW"/>
</dbReference>
<keyword evidence="9 12" id="KW-0175">Coiled coil</keyword>
<dbReference type="InterPro" id="IPR044926">
    <property type="entry name" value="RGS_subdomain_2"/>
</dbReference>
<dbReference type="PROSITE" id="PS00479">
    <property type="entry name" value="ZF_DAG_PE_1"/>
    <property type="match status" value="1"/>
</dbReference>
<feature type="domain" description="C2H2-type" evidence="18">
    <location>
        <begin position="10"/>
        <end position="38"/>
    </location>
</feature>
<evidence type="ECO:0000259" key="17">
    <source>
        <dbReference type="PROSITE" id="PS50106"/>
    </source>
</evidence>
<evidence type="ECO:0000259" key="16">
    <source>
        <dbReference type="PROSITE" id="PS50081"/>
    </source>
</evidence>
<dbReference type="InterPro" id="IPR001849">
    <property type="entry name" value="PH_domain"/>
</dbReference>
<dbReference type="InterPro" id="IPR002219">
    <property type="entry name" value="PKC_DAG/PE"/>
</dbReference>
<dbReference type="InterPro" id="IPR000219">
    <property type="entry name" value="DH_dom"/>
</dbReference>
<keyword evidence="10" id="KW-0472">Membrane</keyword>
<dbReference type="EMBL" id="JADBJN010000004">
    <property type="protein sequence ID" value="KAG5667282.1"/>
    <property type="molecule type" value="Genomic_DNA"/>
</dbReference>
<feature type="compositionally biased region" description="Basic and acidic residues" evidence="13">
    <location>
        <begin position="1596"/>
        <end position="1607"/>
    </location>
</feature>
<dbReference type="SMART" id="SM00355">
    <property type="entry name" value="ZnF_C2H2"/>
    <property type="match status" value="4"/>
</dbReference>
<evidence type="ECO:0000256" key="9">
    <source>
        <dbReference type="ARBA" id="ARBA00023054"/>
    </source>
</evidence>
<dbReference type="SMART" id="SM00325">
    <property type="entry name" value="RhoGEF"/>
    <property type="match status" value="1"/>
</dbReference>
<keyword evidence="3" id="KW-0343">GTPase activation</keyword>
<dbReference type="Gene3D" id="2.30.29.30">
    <property type="entry name" value="Pleckstrin-homology domain (PH domain)/Phosphotyrosine-binding domain (PTB)"/>
    <property type="match status" value="1"/>
</dbReference>
<dbReference type="PROSITE" id="PS50081">
    <property type="entry name" value="ZF_DAG_PE_2"/>
    <property type="match status" value="1"/>
</dbReference>
<dbReference type="GO" id="GO:0005737">
    <property type="term" value="C:cytoplasm"/>
    <property type="evidence" value="ECO:0007669"/>
    <property type="project" value="UniProtKB-SubCell"/>
</dbReference>
<protein>
    <submittedName>
        <fullName evidence="19">Uncharacterized protein</fullName>
    </submittedName>
</protein>
<dbReference type="Pfam" id="PF09128">
    <property type="entry name" value="RGS-like"/>
    <property type="match status" value="1"/>
</dbReference>
<feature type="domain" description="C2H2-type" evidence="18">
    <location>
        <begin position="69"/>
        <end position="96"/>
    </location>
</feature>
<dbReference type="GO" id="GO:0001664">
    <property type="term" value="F:G protein-coupled receptor binding"/>
    <property type="evidence" value="ECO:0007669"/>
    <property type="project" value="TreeGrafter"/>
</dbReference>
<dbReference type="Gene3D" id="1.10.167.10">
    <property type="entry name" value="Regulator of G-protein Signalling 4, domain 2"/>
    <property type="match status" value="1"/>
</dbReference>
<dbReference type="SMART" id="SM00233">
    <property type="entry name" value="PH"/>
    <property type="match status" value="1"/>
</dbReference>
<dbReference type="InterPro" id="IPR036034">
    <property type="entry name" value="PDZ_sf"/>
</dbReference>
<dbReference type="Proteomes" id="UP001107558">
    <property type="component" value="Chromosome 4"/>
</dbReference>
<feature type="region of interest" description="Disordered" evidence="13">
    <location>
        <begin position="120"/>
        <end position="167"/>
    </location>
</feature>
<dbReference type="Pfam" id="PF00621">
    <property type="entry name" value="RhoGEF"/>
    <property type="match status" value="1"/>
</dbReference>
<dbReference type="InterPro" id="IPR035899">
    <property type="entry name" value="DBL_dom_sf"/>
</dbReference>